<evidence type="ECO:0000313" key="2">
    <source>
        <dbReference type="Proteomes" id="UP000321577"/>
    </source>
</evidence>
<reference evidence="1 2" key="1">
    <citation type="submission" date="2019-07" db="EMBL/GenBank/DDBJ databases">
        <title>Whole genome shotgun sequence of Brevifollis gellanilyticus NBRC 108608.</title>
        <authorList>
            <person name="Hosoyama A."/>
            <person name="Uohara A."/>
            <person name="Ohji S."/>
            <person name="Ichikawa N."/>
        </authorList>
    </citation>
    <scope>NUCLEOTIDE SEQUENCE [LARGE SCALE GENOMIC DNA]</scope>
    <source>
        <strain evidence="1 2">NBRC 108608</strain>
    </source>
</reference>
<keyword evidence="2" id="KW-1185">Reference proteome</keyword>
<organism evidence="1 2">
    <name type="scientific">Brevifollis gellanilyticus</name>
    <dbReference type="NCBI Taxonomy" id="748831"/>
    <lineage>
        <taxon>Bacteria</taxon>
        <taxon>Pseudomonadati</taxon>
        <taxon>Verrucomicrobiota</taxon>
        <taxon>Verrucomicrobiia</taxon>
        <taxon>Verrucomicrobiales</taxon>
        <taxon>Verrucomicrobiaceae</taxon>
    </lineage>
</organism>
<sequence length="943" mass="106500">MLYDQISERRPFHRPWSLAEVSSSHFFAELKRWAEGLEVQAFDALAYQQPWRVGALLLCLHAEVIRRNGHEGQLWAVLSNRDIVCWQPQTWGRLYSSNGNLQISHGQLLERAALWLELRHAFDVEDAHKWYRLIHLQIGFTHEDAKSRLKDWLSGQWPPVAVQTLLEERDPGALEFQRMWHRLRQYRLGNVSKPSMKEHLKSCCWVLPEWTEDLLKAALAADVTPLANDEEESISQFYTSPTLKWDGLGLPSFSVELCHLNEIEAEGDLEVRVQGRVQARLLKQDAGGFAPDMQGALILGEGAALRSWVDIRLVSIDESLVRQATLVLWDADAEVSLFRPSDGLMVAESQLRTGQAFDLIAAGDLQMIPAPSSTAGIGAGYRLHRYEKGWAGVIEARMGDVALWTSAEFGKQPEQLTLEAVRARWMQTLDFAGSANHAWPWKVPLRIDVMDRSWSFAGLRWTRADGKMMSYLSPPTELSLVEADIARPLTLRVNVRHSAGRTATIPVKLPPPMQGCVRWSTEGKPVIQRGDKTLLISDASRSMWSFLLPERRDDLGNVLSMEERRCSFMEGDVVRGGVRTRATILPKLGGYGAPAWISEDPYNGVQHTTEVGSRVIDGGVIRQVRVNGDTNRVTISRLGEFDLTNRHVLLAWIALSDKPGGVVRVNRELLTVSASGWEFPFPPGGSLLGVALLYEGTRLGSWFSSTRWSSALLLYPPADPMQMAALLRVWKAPLLQSVGDENHRSNVVAWLHEHWVKVLPVWLASRGVFIFPGIEQTPVTWLDDEWKNVVHTLLNDAGLVPSTSGAWDFLEFVTRSQFDQPVNDITLYLCFRDTLAEYPLFAARLLVATLRSSCVSNLKEKGRSVILQMQRGFPCLEETAMEIARRHGNRDSGWLRRSIPSLQSLEGENKTLPLSYRRLSGSEEFRKFAFGVWLEEIKKRFYP</sequence>
<protein>
    <submittedName>
        <fullName evidence="1">Uncharacterized protein</fullName>
    </submittedName>
</protein>
<comment type="caution">
    <text evidence="1">The sequence shown here is derived from an EMBL/GenBank/DDBJ whole genome shotgun (WGS) entry which is preliminary data.</text>
</comment>
<dbReference type="EMBL" id="BKAG01000014">
    <property type="protein sequence ID" value="GEP43112.1"/>
    <property type="molecule type" value="Genomic_DNA"/>
</dbReference>
<dbReference type="AlphaFoldDB" id="A0A512M8R0"/>
<evidence type="ECO:0000313" key="1">
    <source>
        <dbReference type="EMBL" id="GEP43112.1"/>
    </source>
</evidence>
<proteinExistence type="predicted"/>
<accession>A0A512M8R0</accession>
<gene>
    <name evidence="1" type="ORF">BGE01nite_24030</name>
</gene>
<name>A0A512M8R0_9BACT</name>
<dbReference type="Proteomes" id="UP000321577">
    <property type="component" value="Unassembled WGS sequence"/>
</dbReference>